<keyword evidence="1" id="KW-0472">Membrane</keyword>
<organism evidence="2 3">
    <name type="scientific">Candidatus Amesbacteria bacterium GW2011_GWA2_42_12</name>
    <dbReference type="NCBI Taxonomy" id="1618356"/>
    <lineage>
        <taxon>Bacteria</taxon>
        <taxon>Candidatus Amesiibacteriota</taxon>
    </lineage>
</organism>
<dbReference type="STRING" id="1618356.UU93_C0005G0051"/>
<evidence type="ECO:0000313" key="2">
    <source>
        <dbReference type="EMBL" id="KKS32743.1"/>
    </source>
</evidence>
<dbReference type="Proteomes" id="UP000034160">
    <property type="component" value="Unassembled WGS sequence"/>
</dbReference>
<evidence type="ECO:0000313" key="3">
    <source>
        <dbReference type="Proteomes" id="UP000034160"/>
    </source>
</evidence>
<comment type="caution">
    <text evidence="2">The sequence shown here is derived from an EMBL/GenBank/DDBJ whole genome shotgun (WGS) entry which is preliminary data.</text>
</comment>
<reference evidence="2 3" key="1">
    <citation type="journal article" date="2015" name="Nature">
        <title>rRNA introns, odd ribosomes, and small enigmatic genomes across a large radiation of phyla.</title>
        <authorList>
            <person name="Brown C.T."/>
            <person name="Hug L.A."/>
            <person name="Thomas B.C."/>
            <person name="Sharon I."/>
            <person name="Castelle C.J."/>
            <person name="Singh A."/>
            <person name="Wilkins M.J."/>
            <person name="Williams K.H."/>
            <person name="Banfield J.F."/>
        </authorList>
    </citation>
    <scope>NUCLEOTIDE SEQUENCE [LARGE SCALE GENOMIC DNA]</scope>
</reference>
<gene>
    <name evidence="2" type="ORF">UU93_C0005G0051</name>
</gene>
<evidence type="ECO:0008006" key="4">
    <source>
        <dbReference type="Google" id="ProtNLM"/>
    </source>
</evidence>
<keyword evidence="1" id="KW-1133">Transmembrane helix</keyword>
<protein>
    <recommendedName>
        <fullName evidence="4">DUF5673 domain-containing protein</fullName>
    </recommendedName>
</protein>
<proteinExistence type="predicted"/>
<evidence type="ECO:0000256" key="1">
    <source>
        <dbReference type="SAM" id="Phobius"/>
    </source>
</evidence>
<dbReference type="AlphaFoldDB" id="A0A0G1B5D4"/>
<dbReference type="EMBL" id="LCCN01000005">
    <property type="protein sequence ID" value="KKS32743.1"/>
    <property type="molecule type" value="Genomic_DNA"/>
</dbReference>
<accession>A0A0G1B5D4</accession>
<feature type="transmembrane region" description="Helical" evidence="1">
    <location>
        <begin position="39"/>
        <end position="72"/>
    </location>
</feature>
<keyword evidence="1" id="KW-0812">Transmembrane</keyword>
<sequence length="174" mass="20452">MDPNPAPTKRGVLQEQEILKWIAPGRPYKTRDRQFFMTMMVIAILVSILLMFAGEWMLVAVIVAMVFAYYVWSTVPPEEVEHVLTTRGIRVYSQLYRFEDMDRWWIEDKWGHKILMIDAPMLFPKRLHLVLTNVDEKAVTEALGEYVLMEKPIETSIDKMGNWLSERFPLETKS</sequence>
<name>A0A0G1B5D4_9BACT</name>